<gene>
    <name evidence="3" type="ORF">CTI18_11750</name>
</gene>
<keyword evidence="2" id="KW-1133">Transmembrane helix</keyword>
<name>A0A2G8I7Y7_PREIN</name>
<dbReference type="EMBL" id="PEKN01000002">
    <property type="protein sequence ID" value="PIK19569.1"/>
    <property type="molecule type" value="Genomic_DNA"/>
</dbReference>
<feature type="transmembrane region" description="Helical" evidence="2">
    <location>
        <begin position="357"/>
        <end position="375"/>
    </location>
</feature>
<keyword evidence="2" id="KW-0472">Membrane</keyword>
<organism evidence="3 4">
    <name type="scientific">Prevotella intermedia</name>
    <dbReference type="NCBI Taxonomy" id="28131"/>
    <lineage>
        <taxon>Bacteria</taxon>
        <taxon>Pseudomonadati</taxon>
        <taxon>Bacteroidota</taxon>
        <taxon>Bacteroidia</taxon>
        <taxon>Bacteroidales</taxon>
        <taxon>Prevotellaceae</taxon>
        <taxon>Prevotella</taxon>
    </lineage>
</organism>
<protein>
    <submittedName>
        <fullName evidence="3">Uncharacterized protein</fullName>
    </submittedName>
</protein>
<sequence length="465" mass="53125">MGKYKYLDSERKTNKVLKMQEQQLESLLESTEQNSTNLQEIRKILEEKLRAKGINPSSISQKDTVSESSYIKVDRGDIPDWKELEEAAESKYIEDVTFEDLLSKEEFQFCVDEIERINEEFASATGIFNKVDMSFLMVATALQIARWLIIQSICGDIGESIDGATRLAHDDKSIKDSINRSNKRLQSLFEKHGHMAGSKKYKSWEQIIFSSAPYDTTVGSPKFGENLGGKYHRYKTLGHDPILGWIFGTANFITDTCTLSNFNSYRIAREGRPHFSESISLATIFYEVFDSVKEDWLRLPAGIFAQYIHLKSDIFTVLGLPVPVIETFSEALAGKLYRSQYDSLCLLKDVMIVGNQAAWSIIINMIIGLVHGFFYNPQKDGDRTLYEVRTRKILAISNSLASAGNIAYAVGTEDWHKLDVGGIMVTMYRLFTDIRFVTRVKKEFIEKEMDKVLDKEMKELDSYFD</sequence>
<evidence type="ECO:0000256" key="1">
    <source>
        <dbReference type="SAM" id="Coils"/>
    </source>
</evidence>
<dbReference type="Proteomes" id="UP000230046">
    <property type="component" value="Unassembled WGS sequence"/>
</dbReference>
<proteinExistence type="predicted"/>
<dbReference type="AlphaFoldDB" id="A0A2G8I7Y7"/>
<dbReference type="RefSeq" id="WP_099836893.1">
    <property type="nucleotide sequence ID" value="NZ_PEKN01000002.1"/>
</dbReference>
<accession>A0A2G8I7Y7</accession>
<comment type="caution">
    <text evidence="3">The sequence shown here is derived from an EMBL/GenBank/DDBJ whole genome shotgun (WGS) entry which is preliminary data.</text>
</comment>
<evidence type="ECO:0000256" key="2">
    <source>
        <dbReference type="SAM" id="Phobius"/>
    </source>
</evidence>
<evidence type="ECO:0000313" key="4">
    <source>
        <dbReference type="Proteomes" id="UP000230046"/>
    </source>
</evidence>
<keyword evidence="1" id="KW-0175">Coiled coil</keyword>
<feature type="coiled-coil region" evidence="1">
    <location>
        <begin position="14"/>
        <end position="48"/>
    </location>
</feature>
<keyword evidence="2" id="KW-0812">Transmembrane</keyword>
<evidence type="ECO:0000313" key="3">
    <source>
        <dbReference type="EMBL" id="PIK19569.1"/>
    </source>
</evidence>
<reference evidence="3 4" key="1">
    <citation type="submission" date="2017-11" db="EMBL/GenBank/DDBJ databases">
        <title>Genome sequencing of Prevotella intermedia KCOM 1653.</title>
        <authorList>
            <person name="Kook J.-K."/>
            <person name="Park S.-N."/>
            <person name="Lim Y.K."/>
        </authorList>
    </citation>
    <scope>NUCLEOTIDE SEQUENCE [LARGE SCALE GENOMIC DNA]</scope>
    <source>
        <strain evidence="3 4">KCOM 1653</strain>
    </source>
</reference>